<keyword evidence="11" id="KW-0469">Meiosis</keyword>
<evidence type="ECO:0000259" key="18">
    <source>
        <dbReference type="PROSITE" id="PS51203"/>
    </source>
</evidence>
<feature type="compositionally biased region" description="Polar residues" evidence="14">
    <location>
        <begin position="173"/>
        <end position="204"/>
    </location>
</feature>
<feature type="region of interest" description="Disordered" evidence="14">
    <location>
        <begin position="16"/>
        <end position="57"/>
    </location>
</feature>
<comment type="catalytic activity">
    <reaction evidence="12">
        <text>ATP + H2O = ADP + phosphate + H(+)</text>
        <dbReference type="Rhea" id="RHEA:13065"/>
        <dbReference type="ChEBI" id="CHEBI:15377"/>
        <dbReference type="ChEBI" id="CHEBI:15378"/>
        <dbReference type="ChEBI" id="CHEBI:30616"/>
        <dbReference type="ChEBI" id="CHEBI:43474"/>
        <dbReference type="ChEBI" id="CHEBI:456216"/>
        <dbReference type="EC" id="3.6.4.13"/>
    </reaction>
</comment>
<dbReference type="PROSITE" id="PS51192">
    <property type="entry name" value="HELICASE_ATP_BIND_1"/>
    <property type="match status" value="1"/>
</dbReference>
<keyword evidence="5" id="KW-0221">Differentiation</keyword>
<dbReference type="GO" id="GO:0007283">
    <property type="term" value="P:spermatogenesis"/>
    <property type="evidence" value="ECO:0007669"/>
    <property type="project" value="UniProtKB-KW"/>
</dbReference>
<evidence type="ECO:0000256" key="2">
    <source>
        <dbReference type="ARBA" id="ARBA00022473"/>
    </source>
</evidence>
<keyword evidence="7" id="KW-0347">Helicase</keyword>
<evidence type="ECO:0000256" key="14">
    <source>
        <dbReference type="SAM" id="MobiDB-lite"/>
    </source>
</evidence>
<keyword evidence="3" id="KW-0677">Repeat</keyword>
<dbReference type="Gene3D" id="2.30.30.140">
    <property type="match status" value="2"/>
</dbReference>
<evidence type="ECO:0000256" key="5">
    <source>
        <dbReference type="ARBA" id="ARBA00022782"/>
    </source>
</evidence>
<dbReference type="PANTHER" id="PTHR22655:SF2">
    <property type="entry name" value="ATP-DEPENDENT RNA HELICASE TDRD12-RELATED"/>
    <property type="match status" value="1"/>
</dbReference>
<dbReference type="PANTHER" id="PTHR22655">
    <property type="entry name" value="ATP-DEPENDENT RNA HELICASE TDRD12-RELATED"/>
    <property type="match status" value="1"/>
</dbReference>
<evidence type="ECO:0000256" key="10">
    <source>
        <dbReference type="ARBA" id="ARBA00023158"/>
    </source>
</evidence>
<feature type="zinc finger region" description="C3H1-type" evidence="13">
    <location>
        <begin position="686"/>
        <end position="714"/>
    </location>
</feature>
<evidence type="ECO:0000259" key="16">
    <source>
        <dbReference type="PROSITE" id="PS50304"/>
    </source>
</evidence>
<evidence type="ECO:0000313" key="20">
    <source>
        <dbReference type="Proteomes" id="UP000749559"/>
    </source>
</evidence>
<dbReference type="InterPro" id="IPR016024">
    <property type="entry name" value="ARM-type_fold"/>
</dbReference>
<keyword evidence="13" id="KW-0862">Zinc</keyword>
<feature type="domain" description="C3H1-type" evidence="15">
    <location>
        <begin position="686"/>
        <end position="714"/>
    </location>
</feature>
<feature type="compositionally biased region" description="Acidic residues" evidence="14">
    <location>
        <begin position="1705"/>
        <end position="1715"/>
    </location>
</feature>
<dbReference type="Pfam" id="PF00567">
    <property type="entry name" value="TUDOR"/>
    <property type="match status" value="2"/>
</dbReference>
<keyword evidence="4" id="KW-0547">Nucleotide-binding</keyword>
<keyword evidence="2" id="KW-0217">Developmental protein</keyword>
<dbReference type="GO" id="GO:0003724">
    <property type="term" value="F:RNA helicase activity"/>
    <property type="evidence" value="ECO:0007669"/>
    <property type="project" value="UniProtKB-EC"/>
</dbReference>
<proteinExistence type="predicted"/>
<evidence type="ECO:0000259" key="15">
    <source>
        <dbReference type="PROSITE" id="PS50103"/>
    </source>
</evidence>
<feature type="region of interest" description="Disordered" evidence="14">
    <location>
        <begin position="1505"/>
        <end position="1524"/>
    </location>
</feature>
<dbReference type="Pfam" id="PF04969">
    <property type="entry name" value="CS"/>
    <property type="match status" value="1"/>
</dbReference>
<dbReference type="Gene3D" id="2.40.50.90">
    <property type="match status" value="1"/>
</dbReference>
<dbReference type="InterPro" id="IPR011989">
    <property type="entry name" value="ARM-like"/>
</dbReference>
<evidence type="ECO:0000256" key="3">
    <source>
        <dbReference type="ARBA" id="ARBA00022737"/>
    </source>
</evidence>
<feature type="domain" description="Helicase ATP-binding" evidence="17">
    <location>
        <begin position="286"/>
        <end position="485"/>
    </location>
</feature>
<dbReference type="SMART" id="SM00487">
    <property type="entry name" value="DEXDc"/>
    <property type="match status" value="1"/>
</dbReference>
<dbReference type="GO" id="GO:0042078">
    <property type="term" value="P:germ-line stem cell division"/>
    <property type="evidence" value="ECO:0007669"/>
    <property type="project" value="TreeGrafter"/>
</dbReference>
<dbReference type="InterPro" id="IPR014001">
    <property type="entry name" value="Helicase_ATP-bd"/>
</dbReference>
<dbReference type="InterPro" id="IPR007052">
    <property type="entry name" value="CS_dom"/>
</dbReference>
<dbReference type="InterPro" id="IPR008978">
    <property type="entry name" value="HSP20-like_chaperone"/>
</dbReference>
<feature type="region of interest" description="Disordered" evidence="14">
    <location>
        <begin position="119"/>
        <end position="226"/>
    </location>
</feature>
<feature type="domain" description="Tudor" evidence="16">
    <location>
        <begin position="1031"/>
        <end position="1102"/>
    </location>
</feature>
<organism evidence="19 20">
    <name type="scientific">Owenia fusiformis</name>
    <name type="common">Polychaete worm</name>
    <dbReference type="NCBI Taxonomy" id="6347"/>
    <lineage>
        <taxon>Eukaryota</taxon>
        <taxon>Metazoa</taxon>
        <taxon>Spiralia</taxon>
        <taxon>Lophotrochozoa</taxon>
        <taxon>Annelida</taxon>
        <taxon>Polychaeta</taxon>
        <taxon>Sedentaria</taxon>
        <taxon>Canalipalpata</taxon>
        <taxon>Sabellida</taxon>
        <taxon>Oweniida</taxon>
        <taxon>Oweniidae</taxon>
        <taxon>Owenia</taxon>
    </lineage>
</organism>
<dbReference type="InterPro" id="IPR011545">
    <property type="entry name" value="DEAD/DEAH_box_helicase_dom"/>
</dbReference>
<dbReference type="SUPFAM" id="SSF48371">
    <property type="entry name" value="ARM repeat"/>
    <property type="match status" value="1"/>
</dbReference>
<gene>
    <name evidence="19" type="ORF">OFUS_LOCUS6818</name>
</gene>
<feature type="region of interest" description="Disordered" evidence="14">
    <location>
        <begin position="1684"/>
        <end position="1720"/>
    </location>
</feature>
<sequence>MAQRSAQVGVTQLVNMTPSTQLTGHSSHISSTSSTGAGVSVAPSEKHEPPVKTSTETVANQDISPSNVMLHCVTSSTPPLTKARPVIGGKVTAKLPKHLQKQLKQEEISGNEWQHMREVSSFSSGSDGEKIYGVSSGKSKRAHFSDEAEELSSPYPFPTEEELKASKPRKSNLKSTPQPATDPHQSSDNDQNISLSASGFSSAEENIADKSPRNSTEPDERKSFSMPKLEAGLQKMNVMQKNDDALVLTDMPLNPISRFNVLADMVTETLTKNDINVVWDIQARIWPYIRRMSDIVAIAPKKSGKTVGYIAQVLTNLTNDVMYERLKPGYGPKVLILSSSWKTAQSIYDVCREIISHDQPRRDSKGKPVKKLETIVIYGGGSETHQAIPLLNGCDILIATPHSLLRVLEKKYTNFDRVCHLILDDGDILTGQMTEQIKLIMRKYMMLMKERCKQSLPQQTIVMSSKWTTGIQSFVRAYTPEAPVLITCKFEAAIFGGVKQIVTVCYEANHLNKVLELLDHGFTKKRKTVIFTSDPDDAQKIYEMLKSQCYNVITAHEMMVQQAILTTEEMWHATYKSGDHPILVLTDECQQQLKIRDAQCVIHYDMVSKQKFGTRLWALKNNLNNPLINPDVNITDEQQCMSYIMLTEKAEKKALHVHNLMGRLKEPIHSTLEKLVSNYLQSEDVDLSKDLCHYLKSFGECREGTSCLSRHSISPILDLPGKYTSSLNLPSNGEVKLKITHVKDTMLYYARVLEHRPYNSETKTINLGATYGVLVLDMIQYYSSPANREPFGRPKKDAVCAVQGKGNVFYRVKVLDTPMQDLKGHILPFNGQYLDEGRTEVVNQSQLYKLPDNLLEIPPQAVQVYLCRIKPYDMDIAWPLKSVVYVDKKICGCEMDGRIVLSLNNTLWLDPLVHREYLPTLKMTTNAYELRREILQNNLAIENPDHINLLYKQCEGRIELPDTTPPKKEDRAKIPETEVLPEGEQDHIVQISYVASPGCFFVHKRENIQSLNDLTDDINTRIEEARNLNIPISTGMLCIAKFDEDEENDAVEADQAQCEWYRGVTLACRNSIEFEVFFLDYGERSWVKKNDILPILDAHRELPFQAIECCIADVQPRDSSWSEESGDYLHSLGRRVNTDDEEEAINLVARLTQTSTPEFAGCLGHSQKNHIELIDTTSTSDIYLGQQLVIAGHAIGSKPEAIQALFPGATELTVYDDYRKIPSLCKAICEAEDDNICLEFARELFELVRSSHVDEVCDSGGLKSLCSLAGVPKSVETLCCVVLSLTFLAMNSQRNCDQIRSDGGLKTLCNLLCKCEDPRLQSDVAITLEKLALHSEQNRKEIKEFQGVKTLCRIIGESTDTKVRKTCSTTLAQLCKGSPGNCKLVKSLGGLKTLSSLVGCTADHDALVAITTVLGVLAASSSNKETIRREGGLKSMCDNLENTPSIKVQAATLKTLKHVVTKNKWNRDLAIQLGVSKVINRIIESQDNEKLVTLCADLQKKMAPAVSPTKGHSKHSEHNIRSSSQVITAKPLEKSDLMCHIDFTKVDVGAAVTPSVHWSQNRGKVVLNIQLKGVVHKHIEFKEDRFIFRAYVNNNLYQLNLELYGGLKPAECKVSVRAMEILVAIYKSTLGRWPRLLKTSERQPWLSVDFSRFVDSSSEDEEDWNSSEDELSTYLVCKRRYTPSPFGLTKEPSKYPTGQPAGLDDTSESESEEDRFDDHDDYDRFNIFDVRS</sequence>
<keyword evidence="8" id="KW-0067">ATP-binding</keyword>
<dbReference type="SUPFAM" id="SSF63748">
    <property type="entry name" value="Tudor/PWWP/MBT"/>
    <property type="match status" value="2"/>
</dbReference>
<dbReference type="SUPFAM" id="SSF52540">
    <property type="entry name" value="P-loop containing nucleoside triphosphate hydrolases"/>
    <property type="match status" value="2"/>
</dbReference>
<dbReference type="InterPro" id="IPR035437">
    <property type="entry name" value="SNase_OB-fold_sf"/>
</dbReference>
<dbReference type="EC" id="3.6.4.13" evidence="1"/>
<evidence type="ECO:0000256" key="7">
    <source>
        <dbReference type="ARBA" id="ARBA00022806"/>
    </source>
</evidence>
<protein>
    <recommendedName>
        <fullName evidence="1">RNA helicase</fullName>
        <ecNumber evidence="1">3.6.4.13</ecNumber>
    </recommendedName>
</protein>
<dbReference type="PROSITE" id="PS51203">
    <property type="entry name" value="CS"/>
    <property type="match status" value="1"/>
</dbReference>
<feature type="domain" description="CS" evidence="18">
    <location>
        <begin position="1551"/>
        <end position="1637"/>
    </location>
</feature>
<keyword evidence="20" id="KW-1185">Reference proteome</keyword>
<dbReference type="Pfam" id="PF00270">
    <property type="entry name" value="DEAD"/>
    <property type="match status" value="1"/>
</dbReference>
<dbReference type="SMART" id="SM00333">
    <property type="entry name" value="TUDOR"/>
    <property type="match status" value="2"/>
</dbReference>
<evidence type="ECO:0000259" key="17">
    <source>
        <dbReference type="PROSITE" id="PS51192"/>
    </source>
</evidence>
<evidence type="ECO:0000256" key="8">
    <source>
        <dbReference type="ARBA" id="ARBA00022840"/>
    </source>
</evidence>
<name>A0A8S4NEW3_OWEFU</name>
<dbReference type="InterPro" id="IPR000571">
    <property type="entry name" value="Znf_CCCH"/>
</dbReference>
<evidence type="ECO:0000256" key="1">
    <source>
        <dbReference type="ARBA" id="ARBA00012552"/>
    </source>
</evidence>
<dbReference type="PROSITE" id="PS50304">
    <property type="entry name" value="TUDOR"/>
    <property type="match status" value="1"/>
</dbReference>
<dbReference type="PROSITE" id="PS50103">
    <property type="entry name" value="ZF_C3H1"/>
    <property type="match status" value="1"/>
</dbReference>
<dbReference type="Gene3D" id="1.25.10.10">
    <property type="entry name" value="Leucine-rich Repeat Variant"/>
    <property type="match status" value="1"/>
</dbReference>
<accession>A0A8S4NEW3</accession>
<dbReference type="InterPro" id="IPR002999">
    <property type="entry name" value="Tudor"/>
</dbReference>
<feature type="compositionally biased region" description="Low complexity" evidence="14">
    <location>
        <begin position="23"/>
        <end position="42"/>
    </location>
</feature>
<dbReference type="CDD" id="cd20435">
    <property type="entry name" value="Tudor_TDRD12_rpt2"/>
    <property type="match status" value="1"/>
</dbReference>
<reference evidence="19" key="1">
    <citation type="submission" date="2022-03" db="EMBL/GenBank/DDBJ databases">
        <authorList>
            <person name="Martin C."/>
        </authorList>
    </citation>
    <scope>NUCLEOTIDE SEQUENCE</scope>
</reference>
<dbReference type="InterPro" id="IPR000225">
    <property type="entry name" value="Armadillo"/>
</dbReference>
<evidence type="ECO:0000256" key="13">
    <source>
        <dbReference type="PROSITE-ProRule" id="PRU00723"/>
    </source>
</evidence>
<evidence type="ECO:0000313" key="19">
    <source>
        <dbReference type="EMBL" id="CAH1780075.1"/>
    </source>
</evidence>
<dbReference type="GO" id="GO:0051321">
    <property type="term" value="P:meiotic cell cycle"/>
    <property type="evidence" value="ECO:0007669"/>
    <property type="project" value="UniProtKB-KW"/>
</dbReference>
<dbReference type="GO" id="GO:0031047">
    <property type="term" value="P:regulatory ncRNA-mediated gene silencing"/>
    <property type="evidence" value="ECO:0007669"/>
    <property type="project" value="UniProtKB-KW"/>
</dbReference>
<comment type="caution">
    <text evidence="19">The sequence shown here is derived from an EMBL/GenBank/DDBJ whole genome shotgun (WGS) entry which is preliminary data.</text>
</comment>
<evidence type="ECO:0000256" key="6">
    <source>
        <dbReference type="ARBA" id="ARBA00022801"/>
    </source>
</evidence>
<feature type="compositionally biased region" description="Basic and acidic residues" evidence="14">
    <location>
        <begin position="207"/>
        <end position="223"/>
    </location>
</feature>
<dbReference type="Proteomes" id="UP000749559">
    <property type="component" value="Unassembled WGS sequence"/>
</dbReference>
<dbReference type="Gene3D" id="3.40.50.300">
    <property type="entry name" value="P-loop containing nucleotide triphosphate hydrolases"/>
    <property type="match status" value="2"/>
</dbReference>
<keyword evidence="13" id="KW-0479">Metal-binding</keyword>
<evidence type="ECO:0000256" key="12">
    <source>
        <dbReference type="ARBA" id="ARBA00047984"/>
    </source>
</evidence>
<dbReference type="EMBL" id="CAIIXF020000003">
    <property type="protein sequence ID" value="CAH1780075.1"/>
    <property type="molecule type" value="Genomic_DNA"/>
</dbReference>
<keyword evidence="9" id="KW-0744">Spermatogenesis</keyword>
<dbReference type="Gene3D" id="2.60.40.790">
    <property type="match status" value="1"/>
</dbReference>
<evidence type="ECO:0000256" key="11">
    <source>
        <dbReference type="ARBA" id="ARBA00023254"/>
    </source>
</evidence>
<evidence type="ECO:0000256" key="4">
    <source>
        <dbReference type="ARBA" id="ARBA00022741"/>
    </source>
</evidence>
<dbReference type="GO" id="GO:0003676">
    <property type="term" value="F:nucleic acid binding"/>
    <property type="evidence" value="ECO:0007669"/>
    <property type="project" value="InterPro"/>
</dbReference>
<dbReference type="SUPFAM" id="SSF49764">
    <property type="entry name" value="HSP20-like chaperones"/>
    <property type="match status" value="1"/>
</dbReference>
<keyword evidence="13" id="KW-0863">Zinc-finger</keyword>
<evidence type="ECO:0000256" key="9">
    <source>
        <dbReference type="ARBA" id="ARBA00022871"/>
    </source>
</evidence>
<dbReference type="OrthoDB" id="249932at2759"/>
<dbReference type="CDD" id="cd06465">
    <property type="entry name" value="p23_hB-ind1_like"/>
    <property type="match status" value="1"/>
</dbReference>
<dbReference type="GO" id="GO:0008270">
    <property type="term" value="F:zinc ion binding"/>
    <property type="evidence" value="ECO:0007669"/>
    <property type="project" value="UniProtKB-KW"/>
</dbReference>
<dbReference type="InterPro" id="IPR027417">
    <property type="entry name" value="P-loop_NTPase"/>
</dbReference>
<dbReference type="GO" id="GO:0016787">
    <property type="term" value="F:hydrolase activity"/>
    <property type="evidence" value="ECO:0007669"/>
    <property type="project" value="UniProtKB-KW"/>
</dbReference>
<dbReference type="GO" id="GO:0005524">
    <property type="term" value="F:ATP binding"/>
    <property type="evidence" value="ECO:0007669"/>
    <property type="project" value="UniProtKB-KW"/>
</dbReference>
<keyword evidence="10" id="KW-0943">RNA-mediated gene silencing</keyword>
<keyword evidence="6" id="KW-0378">Hydrolase</keyword>
<dbReference type="SMART" id="SM00185">
    <property type="entry name" value="ARM"/>
    <property type="match status" value="5"/>
</dbReference>